<accession>A0ABR6Y962</accession>
<proteinExistence type="predicted"/>
<feature type="transmembrane region" description="Helical" evidence="1">
    <location>
        <begin position="64"/>
        <end position="84"/>
    </location>
</feature>
<gene>
    <name evidence="2" type="ORF">H8K55_06090</name>
</gene>
<evidence type="ECO:0000313" key="2">
    <source>
        <dbReference type="EMBL" id="MBC3873151.1"/>
    </source>
</evidence>
<dbReference type="PANTHER" id="PTHR31446:SF39">
    <property type="entry name" value="ACID PHOSPHATASE_VANADIUM-DEPENDENT HALOPEROXIDASE-RELATED PROTEIN"/>
    <property type="match status" value="1"/>
</dbReference>
<dbReference type="RefSeq" id="WP_186941177.1">
    <property type="nucleotide sequence ID" value="NZ_JACOGA010000004.1"/>
</dbReference>
<keyword evidence="1" id="KW-0812">Transmembrane</keyword>
<evidence type="ECO:0000256" key="1">
    <source>
        <dbReference type="SAM" id="Phobius"/>
    </source>
</evidence>
<name>A0ABR6Y962_9BURK</name>
<keyword evidence="1" id="KW-1133">Transmembrane helix</keyword>
<dbReference type="Proteomes" id="UP000624279">
    <property type="component" value="Unassembled WGS sequence"/>
</dbReference>
<dbReference type="Pfam" id="PF02681">
    <property type="entry name" value="DUF212"/>
    <property type="match status" value="1"/>
</dbReference>
<feature type="transmembrane region" description="Helical" evidence="1">
    <location>
        <begin position="38"/>
        <end position="58"/>
    </location>
</feature>
<sequence>MKFLYLMTPPICWLVGGGLKFVINSFKARQLAFHKIGYGGFPSNHSCIVSGTATIIAIQEGVSSAVFCVSLCVAIIVIIDAHGLRNEIGKHATIINQLTTQKQTVLREKVGHSNFEIIGGIVTGVVTSSLLFYLMSFL</sequence>
<protein>
    <submittedName>
        <fullName evidence="2">Divergent PAP2 family protein</fullName>
    </submittedName>
</protein>
<keyword evidence="1" id="KW-0472">Membrane</keyword>
<feature type="transmembrane region" description="Helical" evidence="1">
    <location>
        <begin position="117"/>
        <end position="135"/>
    </location>
</feature>
<dbReference type="EMBL" id="JACOGA010000004">
    <property type="protein sequence ID" value="MBC3873151.1"/>
    <property type="molecule type" value="Genomic_DNA"/>
</dbReference>
<organism evidence="2 3">
    <name type="scientific">Undibacterium flavidum</name>
    <dbReference type="NCBI Taxonomy" id="2762297"/>
    <lineage>
        <taxon>Bacteria</taxon>
        <taxon>Pseudomonadati</taxon>
        <taxon>Pseudomonadota</taxon>
        <taxon>Betaproteobacteria</taxon>
        <taxon>Burkholderiales</taxon>
        <taxon>Oxalobacteraceae</taxon>
        <taxon>Undibacterium</taxon>
    </lineage>
</organism>
<reference evidence="2 3" key="1">
    <citation type="submission" date="2020-08" db="EMBL/GenBank/DDBJ databases">
        <title>Novel species isolated from subtropical streams in China.</title>
        <authorList>
            <person name="Lu H."/>
        </authorList>
    </citation>
    <scope>NUCLEOTIDE SEQUENCE [LARGE SCALE GENOMIC DNA]</scope>
    <source>
        <strain evidence="2 3">LX15W</strain>
    </source>
</reference>
<dbReference type="InterPro" id="IPR003832">
    <property type="entry name" value="DUF212"/>
</dbReference>
<evidence type="ECO:0000313" key="3">
    <source>
        <dbReference type="Proteomes" id="UP000624279"/>
    </source>
</evidence>
<comment type="caution">
    <text evidence="2">The sequence shown here is derived from an EMBL/GenBank/DDBJ whole genome shotgun (WGS) entry which is preliminary data.</text>
</comment>
<dbReference type="PANTHER" id="PTHR31446">
    <property type="entry name" value="ACID PHOSPHATASE/VANADIUM-DEPENDENT HALOPEROXIDASE-RELATED PROTEIN"/>
    <property type="match status" value="1"/>
</dbReference>
<feature type="transmembrane region" description="Helical" evidence="1">
    <location>
        <begin position="6"/>
        <end position="26"/>
    </location>
</feature>
<keyword evidence="3" id="KW-1185">Reference proteome</keyword>